<dbReference type="SFLD" id="SFLDS00019">
    <property type="entry name" value="Glutathione_Transferase_(cytos"/>
    <property type="match status" value="1"/>
</dbReference>
<dbReference type="Proteomes" id="UP000298138">
    <property type="component" value="Unassembled WGS sequence"/>
</dbReference>
<accession>A0A4S2N3N5</accession>
<evidence type="ECO:0000259" key="1">
    <source>
        <dbReference type="PROSITE" id="PS50404"/>
    </source>
</evidence>
<dbReference type="OrthoDB" id="202840at2759"/>
<dbReference type="CDD" id="cd00570">
    <property type="entry name" value="GST_N_family"/>
    <property type="match status" value="1"/>
</dbReference>
<dbReference type="InterPro" id="IPR036249">
    <property type="entry name" value="Thioredoxin-like_sf"/>
</dbReference>
<feature type="domain" description="GST N-terminal" evidence="1">
    <location>
        <begin position="4"/>
        <end position="84"/>
    </location>
</feature>
<dbReference type="InterPro" id="IPR040079">
    <property type="entry name" value="Glutathione_S-Trfase"/>
</dbReference>
<dbReference type="SUPFAM" id="SSF52833">
    <property type="entry name" value="Thioredoxin-like"/>
    <property type="match status" value="1"/>
</dbReference>
<protein>
    <submittedName>
        <fullName evidence="2">Thioredoxin-like protein</fullName>
    </submittedName>
</protein>
<dbReference type="SUPFAM" id="SSF47616">
    <property type="entry name" value="GST C-terminal domain-like"/>
    <property type="match status" value="1"/>
</dbReference>
<dbReference type="InterPro" id="IPR004045">
    <property type="entry name" value="Glutathione_S-Trfase_N"/>
</dbReference>
<gene>
    <name evidence="2" type="ORF">EX30DRAFT_368990</name>
</gene>
<dbReference type="PANTHER" id="PTHR43968:SF8">
    <property type="entry name" value="S-TRANSFERASE, PUTATIVE (AFU_ORTHOLOGUE AFUA_2G00590)-RELATED"/>
    <property type="match status" value="1"/>
</dbReference>
<proteinExistence type="predicted"/>
<organism evidence="2 3">
    <name type="scientific">Ascodesmis nigricans</name>
    <dbReference type="NCBI Taxonomy" id="341454"/>
    <lineage>
        <taxon>Eukaryota</taxon>
        <taxon>Fungi</taxon>
        <taxon>Dikarya</taxon>
        <taxon>Ascomycota</taxon>
        <taxon>Pezizomycotina</taxon>
        <taxon>Pezizomycetes</taxon>
        <taxon>Pezizales</taxon>
        <taxon>Ascodesmidaceae</taxon>
        <taxon>Ascodesmis</taxon>
    </lineage>
</organism>
<keyword evidence="3" id="KW-1185">Reference proteome</keyword>
<dbReference type="Pfam" id="PF13417">
    <property type="entry name" value="GST_N_3"/>
    <property type="match status" value="1"/>
</dbReference>
<dbReference type="STRING" id="341454.A0A4S2N3N5"/>
<dbReference type="PROSITE" id="PS50404">
    <property type="entry name" value="GST_NTER"/>
    <property type="match status" value="1"/>
</dbReference>
<dbReference type="Gene3D" id="3.40.30.10">
    <property type="entry name" value="Glutaredoxin"/>
    <property type="match status" value="1"/>
</dbReference>
<dbReference type="EMBL" id="ML220113">
    <property type="protein sequence ID" value="TGZ83656.1"/>
    <property type="molecule type" value="Genomic_DNA"/>
</dbReference>
<evidence type="ECO:0000313" key="2">
    <source>
        <dbReference type="EMBL" id="TGZ83656.1"/>
    </source>
</evidence>
<dbReference type="InParanoid" id="A0A4S2N3N5"/>
<dbReference type="Gene3D" id="1.20.1050.10">
    <property type="match status" value="1"/>
</dbReference>
<dbReference type="PROSITE" id="PS51354">
    <property type="entry name" value="GLUTAREDOXIN_2"/>
    <property type="match status" value="1"/>
</dbReference>
<dbReference type="SFLD" id="SFLDG00358">
    <property type="entry name" value="Main_(cytGST)"/>
    <property type="match status" value="1"/>
</dbReference>
<reference evidence="2 3" key="1">
    <citation type="submission" date="2019-04" db="EMBL/GenBank/DDBJ databases">
        <title>Comparative genomics and transcriptomics to analyze fruiting body development in filamentous ascomycetes.</title>
        <authorList>
            <consortium name="DOE Joint Genome Institute"/>
            <person name="Lutkenhaus R."/>
            <person name="Traeger S."/>
            <person name="Breuer J."/>
            <person name="Kuo A."/>
            <person name="Lipzen A."/>
            <person name="Pangilinan J."/>
            <person name="Dilworth D."/>
            <person name="Sandor L."/>
            <person name="Poggeler S."/>
            <person name="Barry K."/>
            <person name="Grigoriev I.V."/>
            <person name="Nowrousian M."/>
        </authorList>
    </citation>
    <scope>NUCLEOTIDE SEQUENCE [LARGE SCALE GENOMIC DNA]</scope>
    <source>
        <strain evidence="2 3">CBS 389.68</strain>
    </source>
</reference>
<dbReference type="InterPro" id="IPR050983">
    <property type="entry name" value="GST_Omega/HSP26"/>
</dbReference>
<sequence>MASKKFTLYTSHRCPWANRAHIALAELGLEFEEVIIDLDKPREEWYLKEVNPRGLVPALKYGDEVIIESGIITQFLADAFPSHLAPNTGTPEAALLRARINIFVDTFVSKIVGPARGLYIASSEEEKRANASKIVATIKNDIAPLLSDAAPFFGGSKKPTLAEVNTASFVVRYYALAKKEHGLIPEEFVGELKGIETWQKWVDEVLKLESLLGIWNEAHVVEVTKRMVEKAKAQAK</sequence>
<name>A0A4S2N3N5_9PEZI</name>
<dbReference type="PANTHER" id="PTHR43968">
    <property type="match status" value="1"/>
</dbReference>
<evidence type="ECO:0000313" key="3">
    <source>
        <dbReference type="Proteomes" id="UP000298138"/>
    </source>
</evidence>
<dbReference type="InterPro" id="IPR036282">
    <property type="entry name" value="Glutathione-S-Trfase_C_sf"/>
</dbReference>
<dbReference type="GO" id="GO:0005737">
    <property type="term" value="C:cytoplasm"/>
    <property type="evidence" value="ECO:0007669"/>
    <property type="project" value="TreeGrafter"/>
</dbReference>
<dbReference type="AlphaFoldDB" id="A0A4S2N3N5"/>